<protein>
    <submittedName>
        <fullName evidence="2">Uncharacterized protein</fullName>
    </submittedName>
</protein>
<dbReference type="AlphaFoldDB" id="A0A176VUY8"/>
<feature type="region of interest" description="Disordered" evidence="1">
    <location>
        <begin position="547"/>
        <end position="566"/>
    </location>
</feature>
<organism evidence="2 3">
    <name type="scientific">Marchantia polymorpha subsp. ruderalis</name>
    <dbReference type="NCBI Taxonomy" id="1480154"/>
    <lineage>
        <taxon>Eukaryota</taxon>
        <taxon>Viridiplantae</taxon>
        <taxon>Streptophyta</taxon>
        <taxon>Embryophyta</taxon>
        <taxon>Marchantiophyta</taxon>
        <taxon>Marchantiopsida</taxon>
        <taxon>Marchantiidae</taxon>
        <taxon>Marchantiales</taxon>
        <taxon>Marchantiaceae</taxon>
        <taxon>Marchantia</taxon>
    </lineage>
</organism>
<dbReference type="Proteomes" id="UP000077202">
    <property type="component" value="Unassembled WGS sequence"/>
</dbReference>
<keyword evidence="3" id="KW-1185">Reference proteome</keyword>
<evidence type="ECO:0000256" key="1">
    <source>
        <dbReference type="SAM" id="MobiDB-lite"/>
    </source>
</evidence>
<feature type="region of interest" description="Disordered" evidence="1">
    <location>
        <begin position="595"/>
        <end position="633"/>
    </location>
</feature>
<feature type="region of interest" description="Disordered" evidence="1">
    <location>
        <begin position="315"/>
        <end position="343"/>
    </location>
</feature>
<accession>A0A176VUY8</accession>
<comment type="caution">
    <text evidence="2">The sequence shown here is derived from an EMBL/GenBank/DDBJ whole genome shotgun (WGS) entry which is preliminary data.</text>
</comment>
<feature type="compositionally biased region" description="Basic and acidic residues" evidence="1">
    <location>
        <begin position="326"/>
        <end position="343"/>
    </location>
</feature>
<name>A0A176VUY8_MARPO</name>
<dbReference type="EMBL" id="LVLJ01002673">
    <property type="protein sequence ID" value="OAE24233.1"/>
    <property type="molecule type" value="Genomic_DNA"/>
</dbReference>
<evidence type="ECO:0000313" key="3">
    <source>
        <dbReference type="Proteomes" id="UP000077202"/>
    </source>
</evidence>
<feature type="compositionally biased region" description="Low complexity" evidence="1">
    <location>
        <begin position="595"/>
        <end position="607"/>
    </location>
</feature>
<gene>
    <name evidence="2" type="ORF">AXG93_3083s1110</name>
</gene>
<proteinExistence type="predicted"/>
<reference evidence="2" key="1">
    <citation type="submission" date="2016-03" db="EMBL/GenBank/DDBJ databases">
        <title>Mechanisms controlling the formation of the plant cell surface in tip-growing cells are functionally conserved among land plants.</title>
        <authorList>
            <person name="Honkanen S."/>
            <person name="Jones V.A."/>
            <person name="Morieri G."/>
            <person name="Champion C."/>
            <person name="Hetherington A.J."/>
            <person name="Kelly S."/>
            <person name="Saint-Marcoux D."/>
            <person name="Proust H."/>
            <person name="Prescott H."/>
            <person name="Dolan L."/>
        </authorList>
    </citation>
    <scope>NUCLEOTIDE SEQUENCE [LARGE SCALE GENOMIC DNA]</scope>
    <source>
        <tissue evidence="2">Whole gametophyte</tissue>
    </source>
</reference>
<feature type="region of interest" description="Disordered" evidence="1">
    <location>
        <begin position="258"/>
        <end position="299"/>
    </location>
</feature>
<feature type="compositionally biased region" description="Polar residues" evidence="1">
    <location>
        <begin position="557"/>
        <end position="566"/>
    </location>
</feature>
<feature type="compositionally biased region" description="Basic and acidic residues" evidence="1">
    <location>
        <begin position="615"/>
        <end position="624"/>
    </location>
</feature>
<evidence type="ECO:0000313" key="2">
    <source>
        <dbReference type="EMBL" id="OAE24233.1"/>
    </source>
</evidence>
<feature type="compositionally biased region" description="Polar residues" evidence="1">
    <location>
        <begin position="185"/>
        <end position="200"/>
    </location>
</feature>
<feature type="region of interest" description="Disordered" evidence="1">
    <location>
        <begin position="185"/>
        <end position="206"/>
    </location>
</feature>
<feature type="compositionally biased region" description="Polar residues" evidence="1">
    <location>
        <begin position="315"/>
        <end position="325"/>
    </location>
</feature>
<sequence>MDKLLSSSLCDSESLDWTQSEVQYQNNMSFVGDSQFPMSASICLDSQVIEDKCVSQYPLFPAVFPDSIETTASLDMGRWDLAAGEAKSQASADHPEAVMCPPPSLDTQEFEIRFARSDHLSSLECESIERSSLGRWDFADGEAISQALIRPLREAETPPCPQASLETQEFERRCVEPVGKTSVNYLDTPMNSSPNTSGFSDSGDIKDSPRSLSNFFVGENNTLRSPAALDDHEHNLEVGFNRQSDLLSLKSLEHAELTRGQQKSQIPLDEFHNDTRKQPRLVHSRTHQEAPSPWVDSKDLSAVQPIASLDLAENNSSKVSPFLNRSESHSQRNDVEDNADISKDGLVNCKSSDSAEHIGHETKTGFPLLHSQDLVTTTESQVAVGSAGISAGLLDVPVFDRTTEKHSIVNGRIKKRKNQNLPLSRDDMRSPTTPTRSVIKLGRILGGNTAPCRSPLRPLRLSSSIVTDEKYGRVTEAKQSYELKGVKIEAECLENLARAAVREIFPSEQTYPTGKENVGCHRTLKQLDAAMSATFKTIKRELQSDNVFLPPGEEHPSSSNHSKTSFQTLKQSHILDAGPKQITLLVTSTIGKSHSSVKTQSSSPVGSNSHHAKAKVPEDHEQTQEWRCPQASKRLLYNKPRQRSLDGWLK</sequence>